<organism evidence="2">
    <name type="scientific">Streptomyces haneummycinicus</name>
    <dbReference type="NCBI Taxonomy" id="3074435"/>
    <lineage>
        <taxon>Bacteria</taxon>
        <taxon>Bacillati</taxon>
        <taxon>Actinomycetota</taxon>
        <taxon>Actinomycetes</taxon>
        <taxon>Kitasatosporales</taxon>
        <taxon>Streptomycetaceae</taxon>
        <taxon>Streptomyces</taxon>
    </lineage>
</organism>
<reference evidence="2" key="1">
    <citation type="submission" date="2024-06" db="EMBL/GenBank/DDBJ databases">
        <authorList>
            <consortium name="consrtm"/>
            <person name="Uemura M."/>
            <person name="Terahara T."/>
        </authorList>
    </citation>
    <scope>NUCLEOTIDE SEQUENCE</scope>
    <source>
        <strain evidence="2">KM77-8</strain>
    </source>
</reference>
<evidence type="ECO:0000256" key="1">
    <source>
        <dbReference type="SAM" id="MobiDB-lite"/>
    </source>
</evidence>
<gene>
    <name evidence="2" type="ORF">SHKM778_83990</name>
</gene>
<name>A0AAT9HWP6_9ACTN</name>
<protein>
    <submittedName>
        <fullName evidence="2">Uncharacterized protein</fullName>
    </submittedName>
</protein>
<dbReference type="AlphaFoldDB" id="A0AAT9HWP6"/>
<proteinExistence type="predicted"/>
<reference evidence="2" key="2">
    <citation type="submission" date="2024-07" db="EMBL/GenBank/DDBJ databases">
        <title>Streptomyces haneummycinica sp. nov., a new antibiotic-producing actinobacterium isolated from marine sediment.</title>
        <authorList>
            <person name="Uemura M."/>
            <person name="Hamada M."/>
            <person name="Hirano S."/>
            <person name="Kobayashi K."/>
            <person name="Ohshiro T."/>
            <person name="Kobayashi T."/>
            <person name="Terahara T."/>
        </authorList>
    </citation>
    <scope>NUCLEOTIDE SEQUENCE</scope>
    <source>
        <strain evidence="2">KM77-8</strain>
    </source>
</reference>
<dbReference type="EMBL" id="AP035768">
    <property type="protein sequence ID" value="BFO22011.1"/>
    <property type="molecule type" value="Genomic_DNA"/>
</dbReference>
<feature type="region of interest" description="Disordered" evidence="1">
    <location>
        <begin position="1"/>
        <end position="52"/>
    </location>
</feature>
<accession>A0AAT9HWP6</accession>
<evidence type="ECO:0000313" key="2">
    <source>
        <dbReference type="EMBL" id="BFO22011.1"/>
    </source>
</evidence>
<sequence length="75" mass="7791">MTHGYPAGTGTSPEPADPHGAPYADVPQQRHTAEPAPEPAPAPASGKPGRDRYLDVLRSWPWSASWSTTSSAGPG</sequence>